<evidence type="ECO:0000256" key="2">
    <source>
        <dbReference type="ARBA" id="ARBA00023239"/>
    </source>
</evidence>
<dbReference type="PANTHER" id="PTHR11941">
    <property type="entry name" value="ENOYL-COA HYDRATASE-RELATED"/>
    <property type="match status" value="1"/>
</dbReference>
<dbReference type="InterPro" id="IPR018376">
    <property type="entry name" value="Enoyl-CoA_hyd/isom_CS"/>
</dbReference>
<dbReference type="SUPFAM" id="SSF52096">
    <property type="entry name" value="ClpP/crotonase"/>
    <property type="match status" value="1"/>
</dbReference>
<dbReference type="PROSITE" id="PS00166">
    <property type="entry name" value="ENOYL_COA_HYDRATASE"/>
    <property type="match status" value="1"/>
</dbReference>
<dbReference type="PANTHER" id="PTHR11941:SF54">
    <property type="entry name" value="ENOYL-COA HYDRATASE, MITOCHONDRIAL"/>
    <property type="match status" value="1"/>
</dbReference>
<comment type="similarity">
    <text evidence="1 3">Belongs to the enoyl-CoA hydratase/isomerase family.</text>
</comment>
<comment type="caution">
    <text evidence="4">The sequence shown here is derived from an EMBL/GenBank/DDBJ whole genome shotgun (WGS) entry which is preliminary data.</text>
</comment>
<dbReference type="AlphaFoldDB" id="A0A158JN78"/>
<reference evidence="4" key="1">
    <citation type="submission" date="2016-01" db="EMBL/GenBank/DDBJ databases">
        <authorList>
            <person name="Peeters C."/>
        </authorList>
    </citation>
    <scope>NUCLEOTIDE SEQUENCE [LARGE SCALE GENOMIC DNA]</scope>
    <source>
        <strain evidence="4">LMG 22940</strain>
    </source>
</reference>
<dbReference type="RefSeq" id="WP_087646084.1">
    <property type="nucleotide sequence ID" value="NZ_FCON02000044.1"/>
</dbReference>
<dbReference type="InterPro" id="IPR014748">
    <property type="entry name" value="Enoyl-CoA_hydra_C"/>
</dbReference>
<dbReference type="GO" id="GO:0006635">
    <property type="term" value="P:fatty acid beta-oxidation"/>
    <property type="evidence" value="ECO:0007669"/>
    <property type="project" value="TreeGrafter"/>
</dbReference>
<dbReference type="OrthoDB" id="9774843at2"/>
<keyword evidence="2" id="KW-0456">Lyase</keyword>
<evidence type="ECO:0000256" key="1">
    <source>
        <dbReference type="ARBA" id="ARBA00005254"/>
    </source>
</evidence>
<accession>A0A158JN78</accession>
<dbReference type="InterPro" id="IPR001753">
    <property type="entry name" value="Enoyl-CoA_hydra/iso"/>
</dbReference>
<evidence type="ECO:0000313" key="4">
    <source>
        <dbReference type="EMBL" id="SAL69933.1"/>
    </source>
</evidence>
<dbReference type="Proteomes" id="UP000054770">
    <property type="component" value="Unassembled WGS sequence"/>
</dbReference>
<sequence length="267" mass="28270">MTIHYSVSNHVATVSLDRPEALNALDLDSLTELRAALATARDDDNVRVIVLTGAGRKSFCVGADLKNTLPPSTSFSSSFVRSIDRAAAEGIYVRLMDLSSLRLFKPIIGAINGYCLGGGLELALQCDLRIASSNAVFGLPEAAVASIPAVCGIQALQKAVPSAIAMKMLLTGGKIDAAYAERVGLISDVVEPEALLDKALELAGTIAANGPLAVQMIKKVAETSSNVPLAQAIEFTELAWGAMRDSQDRIEGRKAFAEKRKPRFTGR</sequence>
<proteinExistence type="inferred from homology"/>
<evidence type="ECO:0000256" key="3">
    <source>
        <dbReference type="RuleBase" id="RU003707"/>
    </source>
</evidence>
<dbReference type="FunFam" id="3.90.226.10:FF:000009">
    <property type="entry name" value="Carnitinyl-CoA dehydratase"/>
    <property type="match status" value="1"/>
</dbReference>
<dbReference type="CDD" id="cd06558">
    <property type="entry name" value="crotonase-like"/>
    <property type="match status" value="1"/>
</dbReference>
<dbReference type="Pfam" id="PF00378">
    <property type="entry name" value="ECH_1"/>
    <property type="match status" value="1"/>
</dbReference>
<organism evidence="4 5">
    <name type="scientific">Caballeronia choica</name>
    <dbReference type="NCBI Taxonomy" id="326476"/>
    <lineage>
        <taxon>Bacteria</taxon>
        <taxon>Pseudomonadati</taxon>
        <taxon>Pseudomonadota</taxon>
        <taxon>Betaproteobacteria</taxon>
        <taxon>Burkholderiales</taxon>
        <taxon>Burkholderiaceae</taxon>
        <taxon>Caballeronia</taxon>
    </lineage>
</organism>
<gene>
    <name evidence="4" type="ORF">AWB68_04003</name>
</gene>
<dbReference type="Gene3D" id="1.10.12.10">
    <property type="entry name" value="Lyase 2-enoyl-coa Hydratase, Chain A, domain 2"/>
    <property type="match status" value="1"/>
</dbReference>
<name>A0A158JN78_9BURK</name>
<dbReference type="EMBL" id="FCON02000044">
    <property type="protein sequence ID" value="SAL69933.1"/>
    <property type="molecule type" value="Genomic_DNA"/>
</dbReference>
<dbReference type="Gene3D" id="3.90.226.10">
    <property type="entry name" value="2-enoyl-CoA Hydratase, Chain A, domain 1"/>
    <property type="match status" value="1"/>
</dbReference>
<evidence type="ECO:0000313" key="5">
    <source>
        <dbReference type="Proteomes" id="UP000054770"/>
    </source>
</evidence>
<keyword evidence="5" id="KW-1185">Reference proteome</keyword>
<dbReference type="GO" id="GO:0016829">
    <property type="term" value="F:lyase activity"/>
    <property type="evidence" value="ECO:0007669"/>
    <property type="project" value="UniProtKB-KW"/>
</dbReference>
<dbReference type="InterPro" id="IPR029045">
    <property type="entry name" value="ClpP/crotonase-like_dom_sf"/>
</dbReference>
<protein>
    <submittedName>
        <fullName evidence="4">Short chain enoyl-CoA hydratase</fullName>
    </submittedName>
</protein>